<protein>
    <recommendedName>
        <fullName evidence="2">DUF5655 domain-containing protein</fullName>
    </recommendedName>
</protein>
<evidence type="ECO:0008006" key="2">
    <source>
        <dbReference type="Google" id="ProtNLM"/>
    </source>
</evidence>
<sequence length="109" mass="12660">MTHEKMLYLWSLLVEQVKENTPELRVKRDEIGDFRLTREDGRSFCNVVAFRSHVSVFVLSSAYLPDLIPTSLLVRKSGRVTFKFKDEDDSLLPIVSEMIGRCYAARDLY</sequence>
<accession>A0A075FTP2</accession>
<evidence type="ECO:0000313" key="1">
    <source>
        <dbReference type="EMBL" id="AIE95040.1"/>
    </source>
</evidence>
<proteinExistence type="predicted"/>
<reference evidence="1" key="1">
    <citation type="journal article" date="2014" name="Genome Biol. Evol.">
        <title>Pangenome evidence for extensive interdomain horizontal transfer affecting lineage core and shell genes in uncultured planktonic thaumarchaeota and euryarchaeota.</title>
        <authorList>
            <person name="Deschamps P."/>
            <person name="Zivanovic Y."/>
            <person name="Moreira D."/>
            <person name="Rodriguez-Valera F."/>
            <person name="Lopez-Garcia P."/>
        </authorList>
    </citation>
    <scope>NUCLEOTIDE SEQUENCE</scope>
</reference>
<name>A0A075FTP2_9EURY</name>
<dbReference type="AlphaFoldDB" id="A0A075FTP2"/>
<organism evidence="1">
    <name type="scientific">uncultured marine group II/III euryarchaeote AD1000_55_D10</name>
    <dbReference type="NCBI Taxonomy" id="1457785"/>
    <lineage>
        <taxon>Archaea</taxon>
        <taxon>Methanobacteriati</taxon>
        <taxon>Methanobacteriota</taxon>
        <taxon>environmental samples</taxon>
    </lineage>
</organism>
<dbReference type="EMBL" id="KF900437">
    <property type="protein sequence ID" value="AIE95040.1"/>
    <property type="molecule type" value="Genomic_DNA"/>
</dbReference>